<protein>
    <submittedName>
        <fullName evidence="1">Uncharacterized protein</fullName>
    </submittedName>
</protein>
<organism evidence="1 2">
    <name type="scientific">Erysipelothrix larvae</name>
    <dbReference type="NCBI Taxonomy" id="1514105"/>
    <lineage>
        <taxon>Bacteria</taxon>
        <taxon>Bacillati</taxon>
        <taxon>Bacillota</taxon>
        <taxon>Erysipelotrichia</taxon>
        <taxon>Erysipelotrichales</taxon>
        <taxon>Erysipelotrichaceae</taxon>
        <taxon>Erysipelothrix</taxon>
    </lineage>
</organism>
<dbReference type="AlphaFoldDB" id="A0A0X8H0W0"/>
<dbReference type="Proteomes" id="UP000063781">
    <property type="component" value="Chromosome"/>
</dbReference>
<dbReference type="STRING" id="1514105.AOC36_08530"/>
<proteinExistence type="predicted"/>
<evidence type="ECO:0000313" key="2">
    <source>
        <dbReference type="Proteomes" id="UP000063781"/>
    </source>
</evidence>
<evidence type="ECO:0000313" key="1">
    <source>
        <dbReference type="EMBL" id="AMC94030.1"/>
    </source>
</evidence>
<accession>A0A0X8H0W0</accession>
<reference evidence="1 2" key="1">
    <citation type="submission" date="2015-10" db="EMBL/GenBank/DDBJ databases">
        <title>Erysipelothrix larvae sp. LV19 isolated from the larval gut of the rhinoceros beetle, Trypoxylus dichotomus.</title>
        <authorList>
            <person name="Lim S."/>
            <person name="Kim B.-C."/>
        </authorList>
    </citation>
    <scope>NUCLEOTIDE SEQUENCE [LARGE SCALE GENOMIC DNA]</scope>
    <source>
        <strain evidence="1 2">LV19</strain>
    </source>
</reference>
<dbReference type="EMBL" id="CP013213">
    <property type="protein sequence ID" value="AMC94030.1"/>
    <property type="molecule type" value="Genomic_DNA"/>
</dbReference>
<keyword evidence="2" id="KW-1185">Reference proteome</keyword>
<name>A0A0X8H0W0_9FIRM</name>
<dbReference type="KEGG" id="erl:AOC36_08530"/>
<gene>
    <name evidence="1" type="ORF">AOC36_08530</name>
</gene>
<dbReference type="RefSeq" id="WP_067633350.1">
    <property type="nucleotide sequence ID" value="NZ_CP013213.1"/>
</dbReference>
<sequence length="60" mass="7195">MDLSNLDFFDKSPEEELIRRLVKTGLTRLEAEFLLYCFFSDRLDDISRPDEDSILNNQYF</sequence>